<dbReference type="InterPro" id="IPR013892">
    <property type="entry name" value="Cyt_c_biogenesis_Cmc1-like"/>
</dbReference>
<evidence type="ECO:0000313" key="5">
    <source>
        <dbReference type="EMBL" id="KAK0391718.1"/>
    </source>
</evidence>
<evidence type="ECO:0000313" key="6">
    <source>
        <dbReference type="Proteomes" id="UP001175261"/>
    </source>
</evidence>
<sequence length="154" mass="17869">MATPDQQPQERLGVPSRNPLPLSASQEAQVRDIFYARVRKQCADEVKAFADCALGRTFTVSYACRAQNRAMNNCMVLHATPAEHDAAREEWFSQRLERQRAREQHKKVALAQEEFMKEWWGLPEDVRLSRQREMESRGERVGGMPAKRNPEEKR</sequence>
<organism evidence="5 6">
    <name type="scientific">Sarocladium strictum</name>
    <name type="common">Black bundle disease fungus</name>
    <name type="synonym">Acremonium strictum</name>
    <dbReference type="NCBI Taxonomy" id="5046"/>
    <lineage>
        <taxon>Eukaryota</taxon>
        <taxon>Fungi</taxon>
        <taxon>Dikarya</taxon>
        <taxon>Ascomycota</taxon>
        <taxon>Pezizomycotina</taxon>
        <taxon>Sordariomycetes</taxon>
        <taxon>Hypocreomycetidae</taxon>
        <taxon>Hypocreales</taxon>
        <taxon>Sarocladiaceae</taxon>
        <taxon>Sarocladium</taxon>
    </lineage>
</organism>
<dbReference type="PANTHER" id="PTHR22977">
    <property type="entry name" value="COX ASSEMBLY MITOCHONDRIAL PROTEIN"/>
    <property type="match status" value="1"/>
</dbReference>
<feature type="compositionally biased region" description="Basic and acidic residues" evidence="4">
    <location>
        <begin position="131"/>
        <end position="140"/>
    </location>
</feature>
<keyword evidence="2" id="KW-1015">Disulfide bond</keyword>
<comment type="caution">
    <text evidence="5">The sequence shown here is derived from an EMBL/GenBank/DDBJ whole genome shotgun (WGS) entry which is preliminary data.</text>
</comment>
<keyword evidence="3" id="KW-0999">Mitochondrion inner membrane</keyword>
<comment type="similarity">
    <text evidence="1 3">Belongs to the CMC family.</text>
</comment>
<keyword evidence="3" id="KW-0472">Membrane</keyword>
<proteinExistence type="inferred from homology"/>
<comment type="function">
    <text evidence="3">Required for mitochondrial cytochrome c oxidase (COX) assembly and respiration.</text>
</comment>
<dbReference type="Pfam" id="PF08583">
    <property type="entry name" value="Cmc1"/>
    <property type="match status" value="1"/>
</dbReference>
<dbReference type="EMBL" id="JAPDFR010000001">
    <property type="protein sequence ID" value="KAK0391718.1"/>
    <property type="molecule type" value="Genomic_DNA"/>
</dbReference>
<keyword evidence="6" id="KW-1185">Reference proteome</keyword>
<feature type="region of interest" description="Disordered" evidence="4">
    <location>
        <begin position="1"/>
        <end position="24"/>
    </location>
</feature>
<evidence type="ECO:0000256" key="2">
    <source>
        <dbReference type="ARBA" id="ARBA00023157"/>
    </source>
</evidence>
<keyword evidence="3" id="KW-0143">Chaperone</keyword>
<dbReference type="GO" id="GO:0005743">
    <property type="term" value="C:mitochondrial inner membrane"/>
    <property type="evidence" value="ECO:0007669"/>
    <property type="project" value="UniProtKB-SubCell"/>
</dbReference>
<comment type="subcellular location">
    <subcellularLocation>
        <location evidence="3">Mitochondrion inner membrane</location>
    </subcellularLocation>
</comment>
<protein>
    <recommendedName>
        <fullName evidence="3">COX assembly mitochondrial protein</fullName>
    </recommendedName>
</protein>
<evidence type="ECO:0000256" key="1">
    <source>
        <dbReference type="ARBA" id="ARBA00007347"/>
    </source>
</evidence>
<dbReference type="Proteomes" id="UP001175261">
    <property type="component" value="Unassembled WGS sequence"/>
</dbReference>
<keyword evidence="3" id="KW-0496">Mitochondrion</keyword>
<evidence type="ECO:0000256" key="3">
    <source>
        <dbReference type="RuleBase" id="RU364104"/>
    </source>
</evidence>
<evidence type="ECO:0000256" key="4">
    <source>
        <dbReference type="SAM" id="MobiDB-lite"/>
    </source>
</evidence>
<accession>A0AA39GQI8</accession>
<reference evidence="5" key="1">
    <citation type="submission" date="2022-10" db="EMBL/GenBank/DDBJ databases">
        <title>Determination and structural analysis of whole genome sequence of Sarocladium strictum F4-1.</title>
        <authorList>
            <person name="Hu L."/>
            <person name="Jiang Y."/>
        </authorList>
    </citation>
    <scope>NUCLEOTIDE SEQUENCE</scope>
    <source>
        <strain evidence="5">F4-1</strain>
    </source>
</reference>
<name>A0AA39GQI8_SARSR</name>
<gene>
    <name evidence="5" type="ORF">NLU13_1217</name>
</gene>
<dbReference type="PANTHER" id="PTHR22977:SF5">
    <property type="entry name" value="COX ASSEMBLY MITOCHONDRIAL PROTEIN HOMOLOG"/>
    <property type="match status" value="1"/>
</dbReference>
<feature type="region of interest" description="Disordered" evidence="4">
    <location>
        <begin position="131"/>
        <end position="154"/>
    </location>
</feature>
<dbReference type="AlphaFoldDB" id="A0AA39GQI8"/>